<keyword evidence="5" id="KW-0238">DNA-binding</keyword>
<accession>A0A1M7J604</accession>
<proteinExistence type="inferred from homology"/>
<dbReference type="SUPFAM" id="SSF46785">
    <property type="entry name" value="Winged helix' DNA-binding domain"/>
    <property type="match status" value="1"/>
</dbReference>
<dbReference type="PANTHER" id="PTHR33202:SF7">
    <property type="entry name" value="FERRIC UPTAKE REGULATION PROTEIN"/>
    <property type="match status" value="1"/>
</dbReference>
<keyword evidence="7" id="KW-0479">Metal-binding</keyword>
<evidence type="ECO:0000256" key="3">
    <source>
        <dbReference type="ARBA" id="ARBA00022833"/>
    </source>
</evidence>
<dbReference type="Pfam" id="PF01475">
    <property type="entry name" value="FUR"/>
    <property type="match status" value="1"/>
</dbReference>
<dbReference type="InterPro" id="IPR036390">
    <property type="entry name" value="WH_DNA-bd_sf"/>
</dbReference>
<dbReference type="AlphaFoldDB" id="A0A1M7J604"/>
<dbReference type="GO" id="GO:1900376">
    <property type="term" value="P:regulation of secondary metabolite biosynthetic process"/>
    <property type="evidence" value="ECO:0007669"/>
    <property type="project" value="TreeGrafter"/>
</dbReference>
<evidence type="ECO:0000256" key="4">
    <source>
        <dbReference type="ARBA" id="ARBA00023015"/>
    </source>
</evidence>
<dbReference type="GO" id="GO:0000976">
    <property type="term" value="F:transcription cis-regulatory region binding"/>
    <property type="evidence" value="ECO:0007669"/>
    <property type="project" value="TreeGrafter"/>
</dbReference>
<dbReference type="GO" id="GO:0008270">
    <property type="term" value="F:zinc ion binding"/>
    <property type="evidence" value="ECO:0007669"/>
    <property type="project" value="TreeGrafter"/>
</dbReference>
<dbReference type="InterPro" id="IPR036388">
    <property type="entry name" value="WH-like_DNA-bd_sf"/>
</dbReference>
<dbReference type="GO" id="GO:0045892">
    <property type="term" value="P:negative regulation of DNA-templated transcription"/>
    <property type="evidence" value="ECO:0007669"/>
    <property type="project" value="TreeGrafter"/>
</dbReference>
<dbReference type="RefSeq" id="WP_072950211.1">
    <property type="nucleotide sequence ID" value="NZ_FRCT01000005.1"/>
</dbReference>
<dbReference type="InterPro" id="IPR002481">
    <property type="entry name" value="FUR"/>
</dbReference>
<evidence type="ECO:0000256" key="2">
    <source>
        <dbReference type="ARBA" id="ARBA00022491"/>
    </source>
</evidence>
<protein>
    <submittedName>
        <fullName evidence="8">Fur family transcriptional regulator, ferric uptake regulator</fullName>
    </submittedName>
</protein>
<feature type="binding site" evidence="7">
    <location>
        <position position="91"/>
    </location>
    <ligand>
        <name>Zn(2+)</name>
        <dbReference type="ChEBI" id="CHEBI:29105"/>
    </ligand>
</feature>
<gene>
    <name evidence="8" type="ORF">SAMN04487860_105153</name>
</gene>
<keyword evidence="3 7" id="KW-0862">Zinc</keyword>
<keyword evidence="6" id="KW-0804">Transcription</keyword>
<dbReference type="InterPro" id="IPR043135">
    <property type="entry name" value="Fur_C"/>
</dbReference>
<dbReference type="Proteomes" id="UP000184394">
    <property type="component" value="Unassembled WGS sequence"/>
</dbReference>
<dbReference type="GO" id="GO:0003700">
    <property type="term" value="F:DNA-binding transcription factor activity"/>
    <property type="evidence" value="ECO:0007669"/>
    <property type="project" value="InterPro"/>
</dbReference>
<feature type="binding site" evidence="7">
    <location>
        <position position="94"/>
    </location>
    <ligand>
        <name>Zn(2+)</name>
        <dbReference type="ChEBI" id="CHEBI:29105"/>
    </ligand>
</feature>
<organism evidence="8 9">
    <name type="scientific">Ruminococcus flavefaciens</name>
    <dbReference type="NCBI Taxonomy" id="1265"/>
    <lineage>
        <taxon>Bacteria</taxon>
        <taxon>Bacillati</taxon>
        <taxon>Bacillota</taxon>
        <taxon>Clostridia</taxon>
        <taxon>Eubacteriales</taxon>
        <taxon>Oscillospiraceae</taxon>
        <taxon>Ruminococcus</taxon>
    </lineage>
</organism>
<evidence type="ECO:0000256" key="7">
    <source>
        <dbReference type="PIRSR" id="PIRSR602481-1"/>
    </source>
</evidence>
<feature type="binding site" evidence="7">
    <location>
        <position position="131"/>
    </location>
    <ligand>
        <name>Zn(2+)</name>
        <dbReference type="ChEBI" id="CHEBI:29105"/>
    </ligand>
</feature>
<name>A0A1M7J604_RUMFL</name>
<evidence type="ECO:0000256" key="5">
    <source>
        <dbReference type="ARBA" id="ARBA00023125"/>
    </source>
</evidence>
<evidence type="ECO:0000313" key="9">
    <source>
        <dbReference type="Proteomes" id="UP000184394"/>
    </source>
</evidence>
<sequence>MKRESGYNTKQKEKLLEYLISNKDKHTNVQEISAFLSAEGTPVGVATIYRQLDRLVENGLVRKYAFDGKTSACYQYIEDNEHCRSHFHLKCLTCGRLIHLDCEHLAELTHHIEDEHGFEIDYSQTVFYGRCSDCKDAD</sequence>
<reference evidence="8 9" key="1">
    <citation type="submission" date="2016-11" db="EMBL/GenBank/DDBJ databases">
        <authorList>
            <person name="Jaros S."/>
            <person name="Januszkiewicz K."/>
            <person name="Wedrychowicz H."/>
        </authorList>
    </citation>
    <scope>NUCLEOTIDE SEQUENCE [LARGE SCALE GENOMIC DNA]</scope>
    <source>
        <strain evidence="8 9">Y1</strain>
    </source>
</reference>
<dbReference type="PANTHER" id="PTHR33202">
    <property type="entry name" value="ZINC UPTAKE REGULATION PROTEIN"/>
    <property type="match status" value="1"/>
</dbReference>
<evidence type="ECO:0000256" key="1">
    <source>
        <dbReference type="ARBA" id="ARBA00007957"/>
    </source>
</evidence>
<evidence type="ECO:0000313" key="8">
    <source>
        <dbReference type="EMBL" id="SHM48415.1"/>
    </source>
</evidence>
<evidence type="ECO:0000256" key="6">
    <source>
        <dbReference type="ARBA" id="ARBA00023163"/>
    </source>
</evidence>
<dbReference type="Gene3D" id="1.10.10.10">
    <property type="entry name" value="Winged helix-like DNA-binding domain superfamily/Winged helix DNA-binding domain"/>
    <property type="match status" value="1"/>
</dbReference>
<keyword evidence="2" id="KW-0678">Repressor</keyword>
<dbReference type="CDD" id="cd07153">
    <property type="entry name" value="Fur_like"/>
    <property type="match status" value="1"/>
</dbReference>
<dbReference type="OrthoDB" id="8659436at2"/>
<keyword evidence="4" id="KW-0805">Transcription regulation</keyword>
<feature type="binding site" evidence="7">
    <location>
        <position position="134"/>
    </location>
    <ligand>
        <name>Zn(2+)</name>
        <dbReference type="ChEBI" id="CHEBI:29105"/>
    </ligand>
</feature>
<dbReference type="EMBL" id="FRCT01000005">
    <property type="protein sequence ID" value="SHM48415.1"/>
    <property type="molecule type" value="Genomic_DNA"/>
</dbReference>
<dbReference type="Gene3D" id="3.30.1490.190">
    <property type="match status" value="1"/>
</dbReference>
<comment type="cofactor">
    <cofactor evidence="7">
        <name>Zn(2+)</name>
        <dbReference type="ChEBI" id="CHEBI:29105"/>
    </cofactor>
    <text evidence="7">Binds 1 zinc ion per subunit.</text>
</comment>
<comment type="similarity">
    <text evidence="1">Belongs to the Fur family.</text>
</comment>